<comment type="caution">
    <text evidence="8">Lacks conserved residue(s) required for the propagation of feature annotation.</text>
</comment>
<reference evidence="12 13" key="1">
    <citation type="submission" date="2017-10" db="EMBL/GenBank/DDBJ databases">
        <title>Sequencing the genomes of 1000 actinobacteria strains.</title>
        <authorList>
            <person name="Klenk H.-P."/>
        </authorList>
    </citation>
    <scope>NUCLEOTIDE SEQUENCE [LARGE SCALE GENOMIC DNA]</scope>
    <source>
        <strain evidence="12 13">DSM 15597</strain>
    </source>
</reference>
<dbReference type="Gene3D" id="3.30.540.10">
    <property type="entry name" value="Fructose-1,6-Bisphosphatase, subunit A, domain 1"/>
    <property type="match status" value="1"/>
</dbReference>
<dbReference type="RefSeq" id="WP_098461043.1">
    <property type="nucleotide sequence ID" value="NZ_PDJC01000001.1"/>
</dbReference>
<comment type="subcellular location">
    <subcellularLocation>
        <location evidence="8">Cytoplasm</location>
    </subcellularLocation>
</comment>
<evidence type="ECO:0000256" key="8">
    <source>
        <dbReference type="HAMAP-Rule" id="MF_01855"/>
    </source>
</evidence>
<evidence type="ECO:0000256" key="9">
    <source>
        <dbReference type="RuleBase" id="RU000508"/>
    </source>
</evidence>
<sequence length="339" mass="36478">MITLTQYLLGMRETAHATLISGLAVAVKLTAAAASRGPLILDQTRQPSPREVNRSLRRLAGQVLLAQLQEADQLAGISFAGQPQILPGNPEGRYLLLFDAMHGMSNLNDNLPVGSAFSILERPEPGRPCLIEDFLQPGTRQVSAGIALFGPRTICALTTGDGVDGFTLDRDVGNFVLTHPHLRIPDESAMFAIDASQAPHWPAAVRRYVEECTLGSDGPRRQDFHMRWNASAVVGAYRVLNSGGLFLAPDTGRSGHWLAPLLHTAAPLAFLAEQAGGSASTGTGRVLEVSPSGLDARVPLFLGSSDEVARLEGYFADHALGHDREYSHPLFHHRTLFAD</sequence>
<comment type="subunit">
    <text evidence="8">Homotetramer.</text>
</comment>
<keyword evidence="3 8" id="KW-0963">Cytoplasm</keyword>
<dbReference type="Proteomes" id="UP000226079">
    <property type="component" value="Unassembled WGS sequence"/>
</dbReference>
<gene>
    <name evidence="8" type="primary">fbp</name>
    <name evidence="12" type="ORF">ATK74_2205</name>
</gene>
<dbReference type="EMBL" id="PDJC01000001">
    <property type="protein sequence ID" value="PFG17632.1"/>
    <property type="molecule type" value="Genomic_DNA"/>
</dbReference>
<dbReference type="EC" id="3.1.3.11" evidence="8"/>
<evidence type="ECO:0000256" key="5">
    <source>
        <dbReference type="ARBA" id="ARBA00022801"/>
    </source>
</evidence>
<evidence type="ECO:0000256" key="4">
    <source>
        <dbReference type="ARBA" id="ARBA00022567"/>
    </source>
</evidence>
<dbReference type="GO" id="GO:0005829">
    <property type="term" value="C:cytosol"/>
    <property type="evidence" value="ECO:0007669"/>
    <property type="project" value="TreeGrafter"/>
</dbReference>
<keyword evidence="13" id="KW-1185">Reference proteome</keyword>
<evidence type="ECO:0000256" key="1">
    <source>
        <dbReference type="ARBA" id="ARBA00001273"/>
    </source>
</evidence>
<evidence type="ECO:0000256" key="3">
    <source>
        <dbReference type="ARBA" id="ARBA00022490"/>
    </source>
</evidence>
<keyword evidence="5 8" id="KW-0378">Hydrolase</keyword>
<dbReference type="SUPFAM" id="SSF56655">
    <property type="entry name" value="Carbohydrate phosphatase"/>
    <property type="match status" value="1"/>
</dbReference>
<organism evidence="12 13">
    <name type="scientific">Propionicimonas paludicola</name>
    <dbReference type="NCBI Taxonomy" id="185243"/>
    <lineage>
        <taxon>Bacteria</taxon>
        <taxon>Bacillati</taxon>
        <taxon>Actinomycetota</taxon>
        <taxon>Actinomycetes</taxon>
        <taxon>Propionibacteriales</taxon>
        <taxon>Nocardioidaceae</taxon>
        <taxon>Propionicimonas</taxon>
    </lineage>
</organism>
<accession>A0A2A9CVF1</accession>
<dbReference type="PRINTS" id="PR00115">
    <property type="entry name" value="F16BPHPHTASE"/>
</dbReference>
<dbReference type="InterPro" id="IPR028343">
    <property type="entry name" value="FBPtase"/>
</dbReference>
<dbReference type="GO" id="GO:0005986">
    <property type="term" value="P:sucrose biosynthetic process"/>
    <property type="evidence" value="ECO:0007669"/>
    <property type="project" value="TreeGrafter"/>
</dbReference>
<comment type="catalytic activity">
    <reaction evidence="1 8">
        <text>beta-D-fructose 1,6-bisphosphate + H2O = beta-D-fructose 6-phosphate + phosphate</text>
        <dbReference type="Rhea" id="RHEA:11064"/>
        <dbReference type="ChEBI" id="CHEBI:15377"/>
        <dbReference type="ChEBI" id="CHEBI:32966"/>
        <dbReference type="ChEBI" id="CHEBI:43474"/>
        <dbReference type="ChEBI" id="CHEBI:57634"/>
        <dbReference type="EC" id="3.1.3.11"/>
    </reaction>
</comment>
<feature type="domain" description="Fructose-1-6-bisphosphatase class 1 C-terminal" evidence="11">
    <location>
        <begin position="184"/>
        <end position="314"/>
    </location>
</feature>
<evidence type="ECO:0000313" key="12">
    <source>
        <dbReference type="EMBL" id="PFG17632.1"/>
    </source>
</evidence>
<dbReference type="Pfam" id="PF18913">
    <property type="entry name" value="FBPase_C"/>
    <property type="match status" value="1"/>
</dbReference>
<dbReference type="InterPro" id="IPR000146">
    <property type="entry name" value="FBPase_class-1"/>
</dbReference>
<evidence type="ECO:0000256" key="2">
    <source>
        <dbReference type="ARBA" id="ARBA00010941"/>
    </source>
</evidence>
<keyword evidence="6 8" id="KW-0119">Carbohydrate metabolism</keyword>
<dbReference type="HAMAP" id="MF_01855">
    <property type="entry name" value="FBPase_class1"/>
    <property type="match status" value="1"/>
</dbReference>
<dbReference type="GO" id="GO:0019253">
    <property type="term" value="P:reductive pentose-phosphate cycle"/>
    <property type="evidence" value="ECO:0007669"/>
    <property type="project" value="UniProtKB-KW"/>
</dbReference>
<comment type="similarity">
    <text evidence="2 8 9">Belongs to the FBPase class 1 family.</text>
</comment>
<protein>
    <recommendedName>
        <fullName evidence="8">Fructose-1,6-bisphosphatase class 1</fullName>
        <shortName evidence="8">FBPase class 1</shortName>
        <ecNumber evidence="8">3.1.3.11</ecNumber>
    </recommendedName>
    <alternativeName>
        <fullName evidence="8">D-fructose-1,6-bisphosphate 1-phosphohydrolase class 1</fullName>
    </alternativeName>
</protein>
<keyword evidence="4" id="KW-0113">Calvin cycle</keyword>
<dbReference type="GO" id="GO:0006000">
    <property type="term" value="P:fructose metabolic process"/>
    <property type="evidence" value="ECO:0007669"/>
    <property type="project" value="TreeGrafter"/>
</dbReference>
<evidence type="ECO:0000256" key="6">
    <source>
        <dbReference type="ARBA" id="ARBA00023277"/>
    </source>
</evidence>
<dbReference type="PANTHER" id="PTHR11556:SF35">
    <property type="entry name" value="SEDOHEPTULOSE-1,7-BISPHOSPHATASE, CHLOROPLASTIC"/>
    <property type="match status" value="1"/>
</dbReference>
<evidence type="ECO:0000313" key="13">
    <source>
        <dbReference type="Proteomes" id="UP000226079"/>
    </source>
</evidence>
<dbReference type="AlphaFoldDB" id="A0A2A9CVF1"/>
<comment type="caution">
    <text evidence="12">The sequence shown here is derived from an EMBL/GenBank/DDBJ whole genome shotgun (WGS) entry which is preliminary data.</text>
</comment>
<comment type="pathway">
    <text evidence="7">Carbohydrate biosynthesis.</text>
</comment>
<evidence type="ECO:0000259" key="11">
    <source>
        <dbReference type="Pfam" id="PF18913"/>
    </source>
</evidence>
<name>A0A2A9CVF1_9ACTN</name>
<dbReference type="GO" id="GO:0006002">
    <property type="term" value="P:fructose 6-phosphate metabolic process"/>
    <property type="evidence" value="ECO:0007669"/>
    <property type="project" value="TreeGrafter"/>
</dbReference>
<dbReference type="GO" id="GO:0042132">
    <property type="term" value="F:fructose 1,6-bisphosphate 1-phosphatase activity"/>
    <property type="evidence" value="ECO:0007669"/>
    <property type="project" value="UniProtKB-UniRule"/>
</dbReference>
<dbReference type="PANTHER" id="PTHR11556">
    <property type="entry name" value="FRUCTOSE-1,6-BISPHOSPHATASE-RELATED"/>
    <property type="match status" value="1"/>
</dbReference>
<dbReference type="OrthoDB" id="9806756at2"/>
<evidence type="ECO:0000259" key="10">
    <source>
        <dbReference type="Pfam" id="PF00316"/>
    </source>
</evidence>
<proteinExistence type="inferred from homology"/>
<dbReference type="GO" id="GO:0030388">
    <property type="term" value="P:fructose 1,6-bisphosphate metabolic process"/>
    <property type="evidence" value="ECO:0007669"/>
    <property type="project" value="TreeGrafter"/>
</dbReference>
<feature type="domain" description="Fructose-1-6-bisphosphatase class I N-terminal" evidence="10">
    <location>
        <begin position="50"/>
        <end position="180"/>
    </location>
</feature>
<dbReference type="Pfam" id="PF00316">
    <property type="entry name" value="FBPase"/>
    <property type="match status" value="1"/>
</dbReference>
<evidence type="ECO:0000256" key="7">
    <source>
        <dbReference type="ARBA" id="ARBA00024331"/>
    </source>
</evidence>
<dbReference type="PIRSF" id="PIRSF000904">
    <property type="entry name" value="FBPtase_SBPase"/>
    <property type="match status" value="1"/>
</dbReference>
<dbReference type="Gene3D" id="3.40.190.80">
    <property type="match status" value="1"/>
</dbReference>
<dbReference type="InterPro" id="IPR033391">
    <property type="entry name" value="FBPase_N"/>
</dbReference>
<dbReference type="GO" id="GO:0006094">
    <property type="term" value="P:gluconeogenesis"/>
    <property type="evidence" value="ECO:0007669"/>
    <property type="project" value="UniProtKB-UniRule"/>
</dbReference>
<dbReference type="InterPro" id="IPR044015">
    <property type="entry name" value="FBPase_C_dom"/>
</dbReference>